<proteinExistence type="predicted"/>
<gene>
    <name evidence="1" type="ORF">VOP03_13005</name>
</gene>
<accession>A0ABU6ITS7</accession>
<comment type="caution">
    <text evidence="1">The sequence shown here is derived from an EMBL/GenBank/DDBJ whole genome shotgun (WGS) entry which is preliminary data.</text>
</comment>
<organism evidence="1 2">
    <name type="scientific">Flagellimonas halotolerans</name>
    <dbReference type="NCBI Taxonomy" id="3112164"/>
    <lineage>
        <taxon>Bacteria</taxon>
        <taxon>Pseudomonadati</taxon>
        <taxon>Bacteroidota</taxon>
        <taxon>Flavobacteriia</taxon>
        <taxon>Flavobacteriales</taxon>
        <taxon>Flavobacteriaceae</taxon>
        <taxon>Flagellimonas</taxon>
    </lineage>
</organism>
<name>A0ABU6ITS7_9FLAO</name>
<dbReference type="PANTHER" id="PTHR41729">
    <property type="entry name" value="GLUTAMYL-TRNA SYNTHETASE"/>
    <property type="match status" value="1"/>
</dbReference>
<dbReference type="Pfam" id="PF13875">
    <property type="entry name" value="DUF4202"/>
    <property type="match status" value="1"/>
</dbReference>
<evidence type="ECO:0000313" key="2">
    <source>
        <dbReference type="Proteomes" id="UP001355298"/>
    </source>
</evidence>
<protein>
    <submittedName>
        <fullName evidence="1">DUF4202 domain-containing protein</fullName>
    </submittedName>
</protein>
<dbReference type="PANTHER" id="PTHR41729:SF1">
    <property type="entry name" value="GLUTAMYL-TRNA SYNTHETASE"/>
    <property type="match status" value="1"/>
</dbReference>
<dbReference type="RefSeq" id="WP_326279194.1">
    <property type="nucleotide sequence ID" value="NZ_JAYKYV010000012.1"/>
</dbReference>
<dbReference type="InterPro" id="IPR025255">
    <property type="entry name" value="DUF4202"/>
</dbReference>
<dbReference type="Proteomes" id="UP001355298">
    <property type="component" value="Unassembled WGS sequence"/>
</dbReference>
<keyword evidence="2" id="KW-1185">Reference proteome</keyword>
<reference evidence="1 2" key="1">
    <citation type="submission" date="2024-01" db="EMBL/GenBank/DDBJ databases">
        <title>The strains designed SYSU M86414 and SYSU M84420 isolated from the marine sediment in San Sha City (Hainan Province, China).</title>
        <authorList>
            <person name="Guo D."/>
        </authorList>
    </citation>
    <scope>NUCLEOTIDE SEQUENCE [LARGE SCALE GENOMIC DNA]</scope>
    <source>
        <strain evidence="1 2">SYSU M84420</strain>
    </source>
</reference>
<dbReference type="EMBL" id="JAYMGW010000012">
    <property type="protein sequence ID" value="MEC4266270.1"/>
    <property type="molecule type" value="Genomic_DNA"/>
</dbReference>
<sequence>MGKSKKLLEAFKLFDEANTQDPNKENFEGTAYPKELLYAQRMTDTLNEFEPDASEALQLTARCQHICRWEIPRESYEMNRVGYLKWRQELKKFHAEMSKSILKEAGYDDKTIDRVAFLLLKKQLKKDEETQTLEDVICLVFLKYYYEPFLVKHDDHKIVSILQKTWKKMSPKGHKAALSISFSERGKELITKALN</sequence>
<evidence type="ECO:0000313" key="1">
    <source>
        <dbReference type="EMBL" id="MEC4266270.1"/>
    </source>
</evidence>